<evidence type="ECO:0000313" key="4">
    <source>
        <dbReference type="Proteomes" id="UP000504617"/>
    </source>
</evidence>
<dbReference type="OrthoDB" id="10035553at2759"/>
<feature type="coiled-coil region" evidence="1">
    <location>
        <begin position="471"/>
        <end position="498"/>
    </location>
</feature>
<feature type="compositionally biased region" description="Low complexity" evidence="2">
    <location>
        <begin position="337"/>
        <end position="351"/>
    </location>
</feature>
<dbReference type="GO" id="GO:0001837">
    <property type="term" value="P:epithelial to mesenchymal transition"/>
    <property type="evidence" value="ECO:0007669"/>
    <property type="project" value="TreeGrafter"/>
</dbReference>
<dbReference type="InterPro" id="IPR052655">
    <property type="entry name" value="AKNA_Centrosome-Trans_reg"/>
</dbReference>
<dbReference type="Proteomes" id="UP000504617">
    <property type="component" value="Unplaced"/>
</dbReference>
<feature type="compositionally biased region" description="Polar residues" evidence="2">
    <location>
        <begin position="174"/>
        <end position="185"/>
    </location>
</feature>
<dbReference type="PANTHER" id="PTHR21510">
    <property type="entry name" value="AKNA DOMAIN-CONTAINING PROTEIN"/>
    <property type="match status" value="1"/>
</dbReference>
<feature type="region of interest" description="Disordered" evidence="2">
    <location>
        <begin position="537"/>
        <end position="584"/>
    </location>
</feature>
<name>A0A6I9X0J3_9SAUR</name>
<organism evidence="4 6">
    <name type="scientific">Thamnophis sirtalis</name>
    <dbReference type="NCBI Taxonomy" id="35019"/>
    <lineage>
        <taxon>Eukaryota</taxon>
        <taxon>Metazoa</taxon>
        <taxon>Chordata</taxon>
        <taxon>Craniata</taxon>
        <taxon>Vertebrata</taxon>
        <taxon>Euteleostomi</taxon>
        <taxon>Lepidosauria</taxon>
        <taxon>Squamata</taxon>
        <taxon>Bifurcata</taxon>
        <taxon>Unidentata</taxon>
        <taxon>Episquamata</taxon>
        <taxon>Toxicofera</taxon>
        <taxon>Serpentes</taxon>
        <taxon>Colubroidea</taxon>
        <taxon>Colubridae</taxon>
        <taxon>Natricinae</taxon>
        <taxon>Thamnophis</taxon>
    </lineage>
</organism>
<dbReference type="GO" id="GO:0060234">
    <property type="term" value="P:neuroblast delamination"/>
    <property type="evidence" value="ECO:0007669"/>
    <property type="project" value="TreeGrafter"/>
</dbReference>
<feature type="compositionally biased region" description="Basic and acidic residues" evidence="2">
    <location>
        <begin position="361"/>
        <end position="370"/>
    </location>
</feature>
<keyword evidence="1" id="KW-0175">Coiled coil</keyword>
<evidence type="ECO:0000313" key="6">
    <source>
        <dbReference type="RefSeq" id="XP_013907292.1"/>
    </source>
</evidence>
<feature type="region of interest" description="Disordered" evidence="2">
    <location>
        <begin position="1"/>
        <end position="27"/>
    </location>
</feature>
<feature type="region of interest" description="Disordered" evidence="2">
    <location>
        <begin position="174"/>
        <end position="236"/>
    </location>
</feature>
<dbReference type="GO" id="GO:0005813">
    <property type="term" value="C:centrosome"/>
    <property type="evidence" value="ECO:0007669"/>
    <property type="project" value="TreeGrafter"/>
</dbReference>
<evidence type="ECO:0000256" key="2">
    <source>
        <dbReference type="SAM" id="MobiDB-lite"/>
    </source>
</evidence>
<feature type="compositionally biased region" description="Basic and acidic residues" evidence="2">
    <location>
        <begin position="320"/>
        <end position="331"/>
    </location>
</feature>
<feature type="compositionally biased region" description="Basic and acidic residues" evidence="2">
    <location>
        <begin position="93"/>
        <end position="103"/>
    </location>
</feature>
<feature type="region of interest" description="Disordered" evidence="2">
    <location>
        <begin position="68"/>
        <end position="154"/>
    </location>
</feature>
<dbReference type="PANTHER" id="PTHR21510:SF15">
    <property type="entry name" value="MICROTUBULE ORGANIZATION PROTEIN AKNA"/>
    <property type="match status" value="1"/>
</dbReference>
<evidence type="ECO:0000259" key="3">
    <source>
        <dbReference type="Pfam" id="PF12443"/>
    </source>
</evidence>
<gene>
    <name evidence="5 6" type="primary">LOC106537630</name>
</gene>
<proteinExistence type="predicted"/>
<dbReference type="GeneID" id="106537630"/>
<accession>A0A6I9X0J3</accession>
<protein>
    <submittedName>
        <fullName evidence="5 6">AT-hook-containing transcription factor-like</fullName>
    </submittedName>
</protein>
<feature type="region of interest" description="Disordered" evidence="2">
    <location>
        <begin position="266"/>
        <end position="390"/>
    </location>
</feature>
<feature type="domain" description="AKNA" evidence="3">
    <location>
        <begin position="626"/>
        <end position="714"/>
    </location>
</feature>
<dbReference type="RefSeq" id="XP_013907290.1">
    <property type="nucleotide sequence ID" value="XM_014051815.1"/>
</dbReference>
<reference evidence="5 6" key="1">
    <citation type="submission" date="2025-04" db="UniProtKB">
        <authorList>
            <consortium name="RefSeq"/>
        </authorList>
    </citation>
    <scope>IDENTIFICATION</scope>
</reference>
<dbReference type="RefSeq" id="XP_013907292.1">
    <property type="nucleotide sequence ID" value="XM_014051817.1"/>
</dbReference>
<feature type="compositionally biased region" description="Polar residues" evidence="2">
    <location>
        <begin position="559"/>
        <end position="584"/>
    </location>
</feature>
<dbReference type="GO" id="GO:0021849">
    <property type="term" value="P:neuroblast division in subventricular zone"/>
    <property type="evidence" value="ECO:0007669"/>
    <property type="project" value="TreeGrafter"/>
</dbReference>
<dbReference type="KEGG" id="tsr:106537630"/>
<evidence type="ECO:0000313" key="5">
    <source>
        <dbReference type="RefSeq" id="XP_013907290.1"/>
    </source>
</evidence>
<feature type="compositionally biased region" description="Polar residues" evidence="2">
    <location>
        <begin position="303"/>
        <end position="316"/>
    </location>
</feature>
<dbReference type="Pfam" id="PF12443">
    <property type="entry name" value="AKNA"/>
    <property type="match status" value="1"/>
</dbReference>
<sequence>MARRGSPTKEKESEKVEGRREGDFQLGENSLVGNLDCWTLSSSQEMLEDEELLRELKDYQHLLEEGQQGFDLGELQELEGAGDTNAAHPLPGLEEKGSPKDLGMRSYLQLDRRHKEDNSEPEKSRGTWDFGSQEDVHPELSFEGQYGSDFSPSPEILQDPLALYKCSFASNNGDDGLSENSNLSPSPCGPPPMCTQLEIEPQILGEDGLDFPEDPKFSWESGRNLGSHGGSSLASSLPYNERLLDFQSLEDLQNYPGIDAETCPELSWMENLGQPLEKEPPEEVAPTIHQPAFNHTEEGTLDSRGTTQMSHTSKPVGSQLEKRMCKLKADVPHGLWSKSPRQSRSLSPQRRTSQKKSGHLALKEPDREIRSNSGTREVTQYGRGRLNYPLPDLSKVEPRVKFPQSYQPPQGKSSPAFRKEGRKPVIFKSPAEIVREVLMSSGEGSPHKCPTPTISVIPEELKSPRQATELVHQLQEDYHKLLTKYAEAENTIDRLRLSAKVRLYSDPPKPSQAATMGRISEASKVVTFSIPQIRSAEITTRTSHASMSGQGEGFPRQPAQHSSLSNSTGIASSETDRPISSQTPFLGDQLTRLLAVQASKFQTQMEFLEDLIQTDRLEAMDQLKGFARLKEAQEALEQAYLQGRNKYQQLNHNGATEDLGEFDPNRAVEGSIFHLGLRLEGMKEKIEQSAWKQQVGAEISPRSVPSHPGFPVHLSEEQMGTPTPSLRAPVPAICTPYPEVNS</sequence>
<evidence type="ECO:0000256" key="1">
    <source>
        <dbReference type="SAM" id="Coils"/>
    </source>
</evidence>
<keyword evidence="4" id="KW-1185">Reference proteome</keyword>
<feature type="compositionally biased region" description="Basic and acidic residues" evidence="2">
    <location>
        <begin position="7"/>
        <end position="23"/>
    </location>
</feature>
<dbReference type="InterPro" id="IPR022150">
    <property type="entry name" value="AKNA_dom"/>
</dbReference>
<feature type="compositionally biased region" description="Polar residues" evidence="2">
    <location>
        <begin position="537"/>
        <end position="549"/>
    </location>
</feature>
<dbReference type="AlphaFoldDB" id="A0A6I9X0J3"/>
<feature type="compositionally biased region" description="Basic and acidic residues" evidence="2">
    <location>
        <begin position="110"/>
        <end position="126"/>
    </location>
</feature>